<dbReference type="Proteomes" id="UP000681341">
    <property type="component" value="Unassembled WGS sequence"/>
</dbReference>
<evidence type="ECO:0000313" key="1">
    <source>
        <dbReference type="EMBL" id="MBO3735499.1"/>
    </source>
</evidence>
<protein>
    <submittedName>
        <fullName evidence="1">Uncharacterized protein</fullName>
    </submittedName>
</protein>
<comment type="caution">
    <text evidence="1">The sequence shown here is derived from an EMBL/GenBank/DDBJ whole genome shotgun (WGS) entry which is preliminary data.</text>
</comment>
<dbReference type="EMBL" id="JAGFNP010000015">
    <property type="protein sequence ID" value="MBO3735499.1"/>
    <property type="molecule type" value="Genomic_DNA"/>
</dbReference>
<organism evidence="1 2">
    <name type="scientific">Glycomyces niveus</name>
    <dbReference type="NCBI Taxonomy" id="2820287"/>
    <lineage>
        <taxon>Bacteria</taxon>
        <taxon>Bacillati</taxon>
        <taxon>Actinomycetota</taxon>
        <taxon>Actinomycetes</taxon>
        <taxon>Glycomycetales</taxon>
        <taxon>Glycomycetaceae</taxon>
        <taxon>Glycomyces</taxon>
    </lineage>
</organism>
<sequence>MRSPYTLDNPPPDEPPSNVLVPSLWRVQARWWKRHTPAFDQRGAKHPVCGHCSQSWPCHSWACWDGQLGQAVGGQAAPRALPEPATPVRALGDVVVAAAKS</sequence>
<proteinExistence type="predicted"/>
<gene>
    <name evidence="1" type="ORF">J5V16_21955</name>
</gene>
<evidence type="ECO:0000313" key="2">
    <source>
        <dbReference type="Proteomes" id="UP000681341"/>
    </source>
</evidence>
<accession>A0ABS3U9N9</accession>
<dbReference type="RefSeq" id="WP_208499119.1">
    <property type="nucleotide sequence ID" value="NZ_JAGFNP010000015.1"/>
</dbReference>
<name>A0ABS3U9N9_9ACTN</name>
<reference evidence="1 2" key="1">
    <citation type="submission" date="2021-03" db="EMBL/GenBank/DDBJ databases">
        <title>Glycomyces sp. nov., a novel actinomycete isolated from soil.</title>
        <authorList>
            <person name="Yang X."/>
            <person name="Xu X."/>
        </authorList>
    </citation>
    <scope>NUCLEOTIDE SEQUENCE [LARGE SCALE GENOMIC DNA]</scope>
    <source>
        <strain evidence="1 2">NEAU-S30</strain>
    </source>
</reference>
<keyword evidence="2" id="KW-1185">Reference proteome</keyword>